<dbReference type="EMBL" id="VIEB01001261">
    <property type="protein sequence ID" value="TQD73696.1"/>
    <property type="molecule type" value="Genomic_DNA"/>
</dbReference>
<feature type="compositionally biased region" description="Polar residues" evidence="1">
    <location>
        <begin position="1"/>
        <end position="17"/>
    </location>
</feature>
<dbReference type="Proteomes" id="UP000315295">
    <property type="component" value="Unassembled WGS sequence"/>
</dbReference>
<evidence type="ECO:0000313" key="2">
    <source>
        <dbReference type="EMBL" id="TQD73696.1"/>
    </source>
</evidence>
<feature type="region of interest" description="Disordered" evidence="1">
    <location>
        <begin position="1"/>
        <end position="37"/>
    </location>
</feature>
<dbReference type="AlphaFoldDB" id="A0A540KHJ6"/>
<evidence type="ECO:0000256" key="1">
    <source>
        <dbReference type="SAM" id="MobiDB-lite"/>
    </source>
</evidence>
<name>A0A540KHJ6_MALBA</name>
<sequence length="64" mass="6185">MMSRLTSIQRTANSGSPTCPPPTLTVRSPPATVDPPMAALGGPGAAQALASSTSSVAVFSGASA</sequence>
<comment type="caution">
    <text evidence="2">The sequence shown here is derived from an EMBL/GenBank/DDBJ whole genome shotgun (WGS) entry which is preliminary data.</text>
</comment>
<reference evidence="2 3" key="1">
    <citation type="journal article" date="2019" name="G3 (Bethesda)">
        <title>Sequencing of a Wild Apple (Malus baccata) Genome Unravels the Differences Between Cultivated and Wild Apple Species Regarding Disease Resistance and Cold Tolerance.</title>
        <authorList>
            <person name="Chen X."/>
        </authorList>
    </citation>
    <scope>NUCLEOTIDE SEQUENCE [LARGE SCALE GENOMIC DNA]</scope>
    <source>
        <strain evidence="3">cv. Shandingzi</strain>
        <tissue evidence="2">Leaves</tissue>
    </source>
</reference>
<organism evidence="2 3">
    <name type="scientific">Malus baccata</name>
    <name type="common">Siberian crab apple</name>
    <name type="synonym">Pyrus baccata</name>
    <dbReference type="NCBI Taxonomy" id="106549"/>
    <lineage>
        <taxon>Eukaryota</taxon>
        <taxon>Viridiplantae</taxon>
        <taxon>Streptophyta</taxon>
        <taxon>Embryophyta</taxon>
        <taxon>Tracheophyta</taxon>
        <taxon>Spermatophyta</taxon>
        <taxon>Magnoliopsida</taxon>
        <taxon>eudicotyledons</taxon>
        <taxon>Gunneridae</taxon>
        <taxon>Pentapetalae</taxon>
        <taxon>rosids</taxon>
        <taxon>fabids</taxon>
        <taxon>Rosales</taxon>
        <taxon>Rosaceae</taxon>
        <taxon>Amygdaloideae</taxon>
        <taxon>Maleae</taxon>
        <taxon>Malus</taxon>
    </lineage>
</organism>
<proteinExistence type="predicted"/>
<gene>
    <name evidence="2" type="ORF">C1H46_040769</name>
</gene>
<evidence type="ECO:0000313" key="3">
    <source>
        <dbReference type="Proteomes" id="UP000315295"/>
    </source>
</evidence>
<keyword evidence="3" id="KW-1185">Reference proteome</keyword>
<accession>A0A540KHJ6</accession>
<protein>
    <submittedName>
        <fullName evidence="2">Uncharacterized protein</fullName>
    </submittedName>
</protein>